<dbReference type="PANTHER" id="PTHR21382">
    <property type="entry name" value="NADH-UBIQUINONE OXIDOREDUCTASE SUBUNIT"/>
    <property type="match status" value="1"/>
</dbReference>
<protein>
    <recommendedName>
        <fullName evidence="3">NADH dehydrogenase [ubiquinone] 1 alpha subcomplex subunit 11</fullName>
    </recommendedName>
    <alternativeName>
        <fullName evidence="9">Complex I-B14.7</fullName>
    </alternativeName>
    <alternativeName>
        <fullName evidence="10">NADH-ubiquinone oxidoreductase subunit B14.7</fullName>
    </alternativeName>
</protein>
<proteinExistence type="inferred from homology"/>
<evidence type="ECO:0000256" key="3">
    <source>
        <dbReference type="ARBA" id="ARBA00018191"/>
    </source>
</evidence>
<dbReference type="KEGG" id="dci:103506691"/>
<accession>A0A1S3CWM4</accession>
<evidence type="ECO:0000256" key="7">
    <source>
        <dbReference type="ARBA" id="ARBA00023128"/>
    </source>
</evidence>
<comment type="similarity">
    <text evidence="2">Belongs to the complex I NDUFA11 subunit family.</text>
</comment>
<dbReference type="InterPro" id="IPR039205">
    <property type="entry name" value="NDUFA11"/>
</dbReference>
<sequence length="188" mass="21347">MSGFVRNLFGPYQIYDTPDHEDLIPKLLFVEKWTVYFSGSIAAVNYIMQRPRPKGSVQIFRHVFKHVGPAVATSAFFVGTLFASSHLRGKKDDEWNSFNATLASGALLHHIIGGPWTFVNYTLFVGLCTNLFKQSAINNWTMIDQEALKNAQAPAPLTGPYFFDWSVRKEYPPKWVNADDLEKNKTNQ</sequence>
<comment type="subcellular location">
    <subcellularLocation>
        <location evidence="1">Mitochondrion inner membrane</location>
        <topology evidence="1">Multi-pass membrane protein</topology>
        <orientation evidence="1">Matrix side</orientation>
    </subcellularLocation>
</comment>
<gene>
    <name evidence="12" type="primary">LOC103506691</name>
</gene>
<evidence type="ECO:0000256" key="8">
    <source>
        <dbReference type="ARBA" id="ARBA00023136"/>
    </source>
</evidence>
<dbReference type="GO" id="GO:0005743">
    <property type="term" value="C:mitochondrial inner membrane"/>
    <property type="evidence" value="ECO:0007669"/>
    <property type="project" value="UniProtKB-SubCell"/>
</dbReference>
<evidence type="ECO:0000256" key="10">
    <source>
        <dbReference type="ARBA" id="ARBA00031497"/>
    </source>
</evidence>
<keyword evidence="7" id="KW-0496">Mitochondrion</keyword>
<evidence type="ECO:0000256" key="6">
    <source>
        <dbReference type="ARBA" id="ARBA00022989"/>
    </source>
</evidence>
<evidence type="ECO:0000256" key="1">
    <source>
        <dbReference type="ARBA" id="ARBA00004292"/>
    </source>
</evidence>
<dbReference type="GO" id="GO:0006120">
    <property type="term" value="P:mitochondrial electron transport, NADH to ubiquinone"/>
    <property type="evidence" value="ECO:0007669"/>
    <property type="project" value="InterPro"/>
</dbReference>
<evidence type="ECO:0000256" key="2">
    <source>
        <dbReference type="ARBA" id="ARBA00008699"/>
    </source>
</evidence>
<dbReference type="GeneID" id="103506691"/>
<dbReference type="RefSeq" id="XP_008469309.1">
    <property type="nucleotide sequence ID" value="XM_008471087.3"/>
</dbReference>
<dbReference type="PaxDb" id="121845-A0A1S3CWM4"/>
<keyword evidence="11" id="KW-1185">Reference proteome</keyword>
<organism evidence="11 12">
    <name type="scientific">Diaphorina citri</name>
    <name type="common">Asian citrus psyllid</name>
    <dbReference type="NCBI Taxonomy" id="121845"/>
    <lineage>
        <taxon>Eukaryota</taxon>
        <taxon>Metazoa</taxon>
        <taxon>Ecdysozoa</taxon>
        <taxon>Arthropoda</taxon>
        <taxon>Hexapoda</taxon>
        <taxon>Insecta</taxon>
        <taxon>Pterygota</taxon>
        <taxon>Neoptera</taxon>
        <taxon>Paraneoptera</taxon>
        <taxon>Hemiptera</taxon>
        <taxon>Sternorrhyncha</taxon>
        <taxon>Psylloidea</taxon>
        <taxon>Psyllidae</taxon>
        <taxon>Diaphorininae</taxon>
        <taxon>Diaphorina</taxon>
    </lineage>
</organism>
<keyword evidence="5" id="KW-0999">Mitochondrion inner membrane</keyword>
<evidence type="ECO:0000256" key="9">
    <source>
        <dbReference type="ARBA" id="ARBA00030608"/>
    </source>
</evidence>
<evidence type="ECO:0000256" key="5">
    <source>
        <dbReference type="ARBA" id="ARBA00022792"/>
    </source>
</evidence>
<dbReference type="PANTHER" id="PTHR21382:SF1">
    <property type="entry name" value="NADH DEHYDROGENASE [UBIQUINONE] 1 ALPHA SUBCOMPLEX SUBUNIT 11"/>
    <property type="match status" value="1"/>
</dbReference>
<evidence type="ECO:0000313" key="12">
    <source>
        <dbReference type="RefSeq" id="XP_008469309.1"/>
    </source>
</evidence>
<keyword evidence="8" id="KW-0472">Membrane</keyword>
<dbReference type="AlphaFoldDB" id="A0A1S3CWM4"/>
<reference evidence="12" key="1">
    <citation type="submission" date="2025-08" db="UniProtKB">
        <authorList>
            <consortium name="RefSeq"/>
        </authorList>
    </citation>
    <scope>IDENTIFICATION</scope>
</reference>
<evidence type="ECO:0000256" key="4">
    <source>
        <dbReference type="ARBA" id="ARBA00022692"/>
    </source>
</evidence>
<dbReference type="GO" id="GO:0045271">
    <property type="term" value="C:respiratory chain complex I"/>
    <property type="evidence" value="ECO:0007669"/>
    <property type="project" value="InterPro"/>
</dbReference>
<name>A0A1S3CWM4_DIACI</name>
<keyword evidence="6" id="KW-1133">Transmembrane helix</keyword>
<keyword evidence="4" id="KW-0812">Transmembrane</keyword>
<dbReference type="Proteomes" id="UP000079169">
    <property type="component" value="Unplaced"/>
</dbReference>
<evidence type="ECO:0000313" key="11">
    <source>
        <dbReference type="Proteomes" id="UP000079169"/>
    </source>
</evidence>